<sequence length="343" mass="39672">MESQRELFHVSGPFHLLNSVDWRNTFHRRSVIASLVQGVKILEKDRQRRSIQRDAQARAPQWWEGFHFQLNQVLVDDKGSSYGAIFELKYAPDPLFYQSTPTHPKYVIAFRGRIRSVDQKLTIKLIFNKLEKTSRFHKAFEAVRNMVMNVGPTNVWLAGHSLGASMAMLAGRNMMKDGYKLDTYLFNPPFLSLPVEKMIKNQTLKHGVRIAGNLLKVGTAKAINLYRKNPENSFRNLSEWTPYMFVNPSDPICAEYIGYFQHRMKMEGIGFGRIERTAARYTMRSLVSGAVGRDSEPLHLLPTAYMTVNTSPSENFKQAHGIHQWWQQHLQWQFMLHEQIAIS</sequence>
<evidence type="ECO:0000313" key="3">
    <source>
        <dbReference type="EMBL" id="CAI9302521.1"/>
    </source>
</evidence>
<dbReference type="EMBL" id="OX465085">
    <property type="protein sequence ID" value="CAI9302521.1"/>
    <property type="molecule type" value="Genomic_DNA"/>
</dbReference>
<keyword evidence="1" id="KW-0378">Hydrolase</keyword>
<evidence type="ECO:0000313" key="4">
    <source>
        <dbReference type="Proteomes" id="UP001177003"/>
    </source>
</evidence>
<dbReference type="InterPro" id="IPR029058">
    <property type="entry name" value="AB_hydrolase_fold"/>
</dbReference>
<reference evidence="3" key="1">
    <citation type="submission" date="2023-04" db="EMBL/GenBank/DDBJ databases">
        <authorList>
            <person name="Vijverberg K."/>
            <person name="Xiong W."/>
            <person name="Schranz E."/>
        </authorList>
    </citation>
    <scope>NUCLEOTIDE SEQUENCE</scope>
</reference>
<feature type="domain" description="Fungal lipase-type" evidence="2">
    <location>
        <begin position="121"/>
        <end position="180"/>
    </location>
</feature>
<accession>A0AA36A2A8</accession>
<organism evidence="3 4">
    <name type="scientific">Lactuca saligna</name>
    <name type="common">Willowleaf lettuce</name>
    <dbReference type="NCBI Taxonomy" id="75948"/>
    <lineage>
        <taxon>Eukaryota</taxon>
        <taxon>Viridiplantae</taxon>
        <taxon>Streptophyta</taxon>
        <taxon>Embryophyta</taxon>
        <taxon>Tracheophyta</taxon>
        <taxon>Spermatophyta</taxon>
        <taxon>Magnoliopsida</taxon>
        <taxon>eudicotyledons</taxon>
        <taxon>Gunneridae</taxon>
        <taxon>Pentapetalae</taxon>
        <taxon>asterids</taxon>
        <taxon>campanulids</taxon>
        <taxon>Asterales</taxon>
        <taxon>Asteraceae</taxon>
        <taxon>Cichorioideae</taxon>
        <taxon>Cichorieae</taxon>
        <taxon>Lactucinae</taxon>
        <taxon>Lactuca</taxon>
    </lineage>
</organism>
<gene>
    <name evidence="3" type="ORF">LSALG_LOCUS41007</name>
</gene>
<dbReference type="Pfam" id="PF01764">
    <property type="entry name" value="Lipase_3"/>
    <property type="match status" value="1"/>
</dbReference>
<dbReference type="PANTHER" id="PTHR31479">
    <property type="entry name" value="ALPHA/BETA-HYDROLASES SUPERFAMILY PROTEIN"/>
    <property type="match status" value="1"/>
</dbReference>
<keyword evidence="4" id="KW-1185">Reference proteome</keyword>
<dbReference type="PANTHER" id="PTHR31479:SF4">
    <property type="entry name" value="FUNGAL LIPASE-LIKE DOMAIN-CONTAINING PROTEIN"/>
    <property type="match status" value="1"/>
</dbReference>
<dbReference type="GO" id="GO:0006629">
    <property type="term" value="P:lipid metabolic process"/>
    <property type="evidence" value="ECO:0007669"/>
    <property type="project" value="InterPro"/>
</dbReference>
<evidence type="ECO:0000256" key="1">
    <source>
        <dbReference type="ARBA" id="ARBA00022801"/>
    </source>
</evidence>
<dbReference type="AlphaFoldDB" id="A0AA36A2A8"/>
<protein>
    <recommendedName>
        <fullName evidence="2">Fungal lipase-type domain-containing protein</fullName>
    </recommendedName>
</protein>
<dbReference type="Proteomes" id="UP001177003">
    <property type="component" value="Chromosome 9"/>
</dbReference>
<dbReference type="GO" id="GO:0016787">
    <property type="term" value="F:hydrolase activity"/>
    <property type="evidence" value="ECO:0007669"/>
    <property type="project" value="UniProtKB-KW"/>
</dbReference>
<name>A0AA36A2A8_LACSI</name>
<proteinExistence type="predicted"/>
<evidence type="ECO:0000259" key="2">
    <source>
        <dbReference type="Pfam" id="PF01764"/>
    </source>
</evidence>
<dbReference type="SUPFAM" id="SSF53474">
    <property type="entry name" value="alpha/beta-Hydrolases"/>
    <property type="match status" value="1"/>
</dbReference>
<dbReference type="InterPro" id="IPR002921">
    <property type="entry name" value="Fungal_lipase-type"/>
</dbReference>
<dbReference type="Gene3D" id="3.40.50.1820">
    <property type="entry name" value="alpha/beta hydrolase"/>
    <property type="match status" value="1"/>
</dbReference>